<evidence type="ECO:0000256" key="2">
    <source>
        <dbReference type="ARBA" id="ARBA00022692"/>
    </source>
</evidence>
<evidence type="ECO:0000256" key="3">
    <source>
        <dbReference type="ARBA" id="ARBA00022989"/>
    </source>
</evidence>
<dbReference type="AlphaFoldDB" id="A0A9P7GVZ0"/>
<feature type="transmembrane region" description="Helical" evidence="7">
    <location>
        <begin position="190"/>
        <end position="219"/>
    </location>
</feature>
<comment type="caution">
    <text evidence="10">The sequence shown here is derived from an EMBL/GenBank/DDBJ whole genome shotgun (WGS) entry which is preliminary data.</text>
</comment>
<accession>A0A9P7GVZ0</accession>
<evidence type="ECO:0000256" key="8">
    <source>
        <dbReference type="SAM" id="SignalP"/>
    </source>
</evidence>
<feature type="chain" id="PRO_5040344715" description="Rhodopsin domain-containing protein" evidence="8">
    <location>
        <begin position="20"/>
        <end position="395"/>
    </location>
</feature>
<dbReference type="InterPro" id="IPR052337">
    <property type="entry name" value="SAT4-like"/>
</dbReference>
<dbReference type="InterPro" id="IPR049326">
    <property type="entry name" value="Rhodopsin_dom_fungi"/>
</dbReference>
<feature type="transmembrane region" description="Helical" evidence="7">
    <location>
        <begin position="67"/>
        <end position="87"/>
    </location>
</feature>
<feature type="region of interest" description="Disordered" evidence="6">
    <location>
        <begin position="342"/>
        <end position="363"/>
    </location>
</feature>
<protein>
    <recommendedName>
        <fullName evidence="9">Rhodopsin domain-containing protein</fullName>
    </recommendedName>
</protein>
<evidence type="ECO:0000256" key="4">
    <source>
        <dbReference type="ARBA" id="ARBA00023136"/>
    </source>
</evidence>
<comment type="similarity">
    <text evidence="5">Belongs to the SAT4 family.</text>
</comment>
<dbReference type="PANTHER" id="PTHR33048:SF42">
    <property type="entry name" value="INTEGRAL MEMBRANE PROTEIN"/>
    <property type="match status" value="1"/>
</dbReference>
<feature type="transmembrane region" description="Helical" evidence="7">
    <location>
        <begin position="264"/>
        <end position="284"/>
    </location>
</feature>
<dbReference type="EMBL" id="JAGPUO010000016">
    <property type="protein sequence ID" value="KAG5657864.1"/>
    <property type="molecule type" value="Genomic_DNA"/>
</dbReference>
<dbReference type="PANTHER" id="PTHR33048">
    <property type="entry name" value="PTH11-LIKE INTEGRAL MEMBRANE PROTEIN (AFU_ORTHOLOGUE AFUA_5G11245)"/>
    <property type="match status" value="1"/>
</dbReference>
<evidence type="ECO:0000313" key="11">
    <source>
        <dbReference type="Proteomes" id="UP000782241"/>
    </source>
</evidence>
<feature type="compositionally biased region" description="Basic and acidic residues" evidence="6">
    <location>
        <begin position="343"/>
        <end position="355"/>
    </location>
</feature>
<dbReference type="GO" id="GO:0016020">
    <property type="term" value="C:membrane"/>
    <property type="evidence" value="ECO:0007669"/>
    <property type="project" value="UniProtKB-SubCell"/>
</dbReference>
<reference evidence="10" key="1">
    <citation type="submission" date="2021-04" db="EMBL/GenBank/DDBJ databases">
        <title>Draft genome of Fusarium avenaceum strain F156N33, isolated from an atmospheric sample in Virginia.</title>
        <authorList>
            <person name="Yang S."/>
            <person name="Vinatzer B.A."/>
            <person name="Coleman J."/>
        </authorList>
    </citation>
    <scope>NUCLEOTIDE SEQUENCE</scope>
    <source>
        <strain evidence="10">F156N33</strain>
    </source>
</reference>
<organism evidence="10 11">
    <name type="scientific">Fusarium avenaceum</name>
    <dbReference type="NCBI Taxonomy" id="40199"/>
    <lineage>
        <taxon>Eukaryota</taxon>
        <taxon>Fungi</taxon>
        <taxon>Dikarya</taxon>
        <taxon>Ascomycota</taxon>
        <taxon>Pezizomycotina</taxon>
        <taxon>Sordariomycetes</taxon>
        <taxon>Hypocreomycetidae</taxon>
        <taxon>Hypocreales</taxon>
        <taxon>Nectriaceae</taxon>
        <taxon>Fusarium</taxon>
        <taxon>Fusarium tricinctum species complex</taxon>
    </lineage>
</organism>
<evidence type="ECO:0000256" key="6">
    <source>
        <dbReference type="SAM" id="MobiDB-lite"/>
    </source>
</evidence>
<sequence>FSFVLSLPFVLTLSHATAAKNDLLVMGENRGARIVISCWALTLAATTLLLLRIYCKIWRGKGLWWDDFLLCLSCVMLMIAVSINTYIVSLGFGSHIDTISHDDLRLISLNTILVATFGCLATTISKTAFAVTLYRLTSSRWMKLLLIWIIVSVNIVYNLIWIFGLLKCTPFERIIDKSVPGKCWNKQKLLIFQLFACGYSAALDFLLAFLPWPIILGFYLHWRERIGIAIAMSLGVVAGVAAIVKTTLAPTMTSPDFTYERADLTIWTLAEPAASIMAISIPVLRMFHTKLWMSPRDYQRRSSDKSTSRLQAKRTRFSSAWYNPGPLYGRHEAVVISNPGWQDSREGLQSHKNKETSLQNTHGITKTNRISVRHEQANLAEGPSIELEPLGDRRV</sequence>
<feature type="transmembrane region" description="Helical" evidence="7">
    <location>
        <begin position="107"/>
        <end position="133"/>
    </location>
</feature>
<evidence type="ECO:0000313" key="10">
    <source>
        <dbReference type="EMBL" id="KAG5657864.1"/>
    </source>
</evidence>
<feature type="non-terminal residue" evidence="10">
    <location>
        <position position="1"/>
    </location>
</feature>
<feature type="signal peptide" evidence="8">
    <location>
        <begin position="1"/>
        <end position="19"/>
    </location>
</feature>
<evidence type="ECO:0000256" key="7">
    <source>
        <dbReference type="SAM" id="Phobius"/>
    </source>
</evidence>
<feature type="transmembrane region" description="Helical" evidence="7">
    <location>
        <begin position="226"/>
        <end position="244"/>
    </location>
</feature>
<comment type="subcellular location">
    <subcellularLocation>
        <location evidence="1">Membrane</location>
        <topology evidence="1">Multi-pass membrane protein</topology>
    </subcellularLocation>
</comment>
<proteinExistence type="inferred from homology"/>
<feature type="transmembrane region" description="Helical" evidence="7">
    <location>
        <begin position="34"/>
        <end position="55"/>
    </location>
</feature>
<dbReference type="Proteomes" id="UP000782241">
    <property type="component" value="Unassembled WGS sequence"/>
</dbReference>
<name>A0A9P7GVZ0_9HYPO</name>
<keyword evidence="3 7" id="KW-1133">Transmembrane helix</keyword>
<feature type="transmembrane region" description="Helical" evidence="7">
    <location>
        <begin position="145"/>
        <end position="166"/>
    </location>
</feature>
<evidence type="ECO:0000256" key="5">
    <source>
        <dbReference type="ARBA" id="ARBA00038359"/>
    </source>
</evidence>
<feature type="domain" description="Rhodopsin" evidence="9">
    <location>
        <begin position="51"/>
        <end position="287"/>
    </location>
</feature>
<keyword evidence="2 7" id="KW-0812">Transmembrane</keyword>
<evidence type="ECO:0000256" key="1">
    <source>
        <dbReference type="ARBA" id="ARBA00004141"/>
    </source>
</evidence>
<keyword evidence="4 7" id="KW-0472">Membrane</keyword>
<keyword evidence="11" id="KW-1185">Reference proteome</keyword>
<gene>
    <name evidence="10" type="ORF">KAF25_007897</name>
</gene>
<evidence type="ECO:0000259" key="9">
    <source>
        <dbReference type="Pfam" id="PF20684"/>
    </source>
</evidence>
<keyword evidence="8" id="KW-0732">Signal</keyword>
<dbReference type="Pfam" id="PF20684">
    <property type="entry name" value="Fung_rhodopsin"/>
    <property type="match status" value="1"/>
</dbReference>